<evidence type="ECO:0000256" key="1">
    <source>
        <dbReference type="SAM" id="SignalP"/>
    </source>
</evidence>
<dbReference type="InterPro" id="IPR032388">
    <property type="entry name" value="FlgT_C"/>
</dbReference>
<dbReference type="Proteomes" id="UP000194841">
    <property type="component" value="Unassembled WGS sequence"/>
</dbReference>
<feature type="domain" description="Flagellar assembly protein T middle" evidence="3">
    <location>
        <begin position="110"/>
        <end position="262"/>
    </location>
</feature>
<dbReference type="Gene3D" id="3.40.50.10610">
    <property type="entry name" value="ABC-type transport auxiliary lipoprotein component"/>
    <property type="match status" value="1"/>
</dbReference>
<evidence type="ECO:0000259" key="2">
    <source>
        <dbReference type="Pfam" id="PF16538"/>
    </source>
</evidence>
<dbReference type="Gene3D" id="3.30.1660.40">
    <property type="entry name" value="FlgT, N-terminal domain"/>
    <property type="match status" value="1"/>
</dbReference>
<organism evidence="5 6">
    <name type="scientific">Pseudoalteromonas ulvae</name>
    <dbReference type="NCBI Taxonomy" id="107327"/>
    <lineage>
        <taxon>Bacteria</taxon>
        <taxon>Pseudomonadati</taxon>
        <taxon>Pseudomonadota</taxon>
        <taxon>Gammaproteobacteria</taxon>
        <taxon>Alteromonadales</taxon>
        <taxon>Pseudoalteromonadaceae</taxon>
        <taxon>Pseudoalteromonas</taxon>
    </lineage>
</organism>
<evidence type="ECO:0000313" key="6">
    <source>
        <dbReference type="Proteomes" id="UP000194841"/>
    </source>
</evidence>
<proteinExistence type="predicted"/>
<comment type="caution">
    <text evidence="5">The sequence shown here is derived from an EMBL/GenBank/DDBJ whole genome shotgun (WGS) entry which is preliminary data.</text>
</comment>
<feature type="signal peptide" evidence="1">
    <location>
        <begin position="1"/>
        <end position="18"/>
    </location>
</feature>
<dbReference type="Pfam" id="PF16539">
    <property type="entry name" value="FlgT_M"/>
    <property type="match status" value="1"/>
</dbReference>
<sequence length="392" mass="44832">MKQLTALLLLFLAINCHAQWYESTGQAQIRDGDKHSAKARATEDAIKQALVYAGASVSSLQSVADGLITQDQLKVRAHGEINNIELIDETYSNDFVSVTVRLDIFPNDKQCFSSDFKKSVAITQTQLSNREDALHGQIFDINKAFSEKLFQTIRNNEQSLAARPYYNKSIRVQDYFSEQLQFDNRLVEQIATHTDSQYVLISQITDASLGSQQNSDFLFWQDEQFERFFNLDFMLINALTHELMWQNTYQTSAVWRFKKTAQPSVFSSQFWRSEYGTAIEQLTRQVSFDLRDTLTCLPLQGQIKEIRDNTIVLNLGTDQGVKKGQSFSVAHRSHILDTNGYPMPYIIQSENKVRIEQVFKHSAIASSISDELLANIQRSDIVLLVEWQEPSL</sequence>
<dbReference type="InterPro" id="IPR038165">
    <property type="entry name" value="FlgT_C_sf"/>
</dbReference>
<feature type="domain" description="Flagellar assembly protein T C-terminal" evidence="2">
    <location>
        <begin position="308"/>
        <end position="383"/>
    </location>
</feature>
<keyword evidence="1" id="KW-0732">Signal</keyword>
<reference evidence="5 6" key="1">
    <citation type="submission" date="2017-02" db="EMBL/GenBank/DDBJ databases">
        <title>Pseudoalteromonas ulvae TC14 Genome.</title>
        <authorList>
            <person name="Molmeret M."/>
        </authorList>
    </citation>
    <scope>NUCLEOTIDE SEQUENCE [LARGE SCALE GENOMIC DNA]</scope>
    <source>
        <strain evidence="5">TC14</strain>
    </source>
</reference>
<keyword evidence="6" id="KW-1185">Reference proteome</keyword>
<evidence type="ECO:0000313" key="5">
    <source>
        <dbReference type="EMBL" id="OUL58604.1"/>
    </source>
</evidence>
<accession>A0A244CSM5</accession>
<name>A0A244CSM5_PSEDV</name>
<dbReference type="InterPro" id="IPR038180">
    <property type="entry name" value="FlgT_N_sf"/>
</dbReference>
<evidence type="ECO:0000259" key="3">
    <source>
        <dbReference type="Pfam" id="PF16539"/>
    </source>
</evidence>
<dbReference type="RefSeq" id="WP_086743906.1">
    <property type="nucleotide sequence ID" value="NZ_MWPV01000002.1"/>
</dbReference>
<protein>
    <recommendedName>
        <fullName evidence="7">Flagellar biosynthesis protein FlgT</fullName>
    </recommendedName>
</protein>
<gene>
    <name evidence="5" type="ORF">B1199_09805</name>
</gene>
<dbReference type="Gene3D" id="2.40.10.410">
    <property type="entry name" value="FlgT, C-terminal domain"/>
    <property type="match status" value="1"/>
</dbReference>
<dbReference type="OrthoDB" id="8778507at2"/>
<feature type="domain" description="Flagellar assembly protein T N-terminal" evidence="4">
    <location>
        <begin position="19"/>
        <end position="106"/>
    </location>
</feature>
<dbReference type="AlphaFoldDB" id="A0A244CSM5"/>
<dbReference type="InterPro" id="IPR032386">
    <property type="entry name" value="FlgT_M"/>
</dbReference>
<dbReference type="EMBL" id="MWPV01000002">
    <property type="protein sequence ID" value="OUL58604.1"/>
    <property type="molecule type" value="Genomic_DNA"/>
</dbReference>
<dbReference type="Pfam" id="PF16548">
    <property type="entry name" value="FlgT_N"/>
    <property type="match status" value="1"/>
</dbReference>
<evidence type="ECO:0008006" key="7">
    <source>
        <dbReference type="Google" id="ProtNLM"/>
    </source>
</evidence>
<dbReference type="Pfam" id="PF16538">
    <property type="entry name" value="FlgT_C"/>
    <property type="match status" value="1"/>
</dbReference>
<dbReference type="InterPro" id="IPR032370">
    <property type="entry name" value="FlgT_N"/>
</dbReference>
<evidence type="ECO:0000259" key="4">
    <source>
        <dbReference type="Pfam" id="PF16548"/>
    </source>
</evidence>
<feature type="chain" id="PRO_5012670295" description="Flagellar biosynthesis protein FlgT" evidence="1">
    <location>
        <begin position="19"/>
        <end position="392"/>
    </location>
</feature>